<proteinExistence type="predicted"/>
<gene>
    <name evidence="2" type="ORF">SAMN06295920_103579</name>
</gene>
<feature type="coiled-coil region" evidence="1">
    <location>
        <begin position="150"/>
        <end position="177"/>
    </location>
</feature>
<evidence type="ECO:0000313" key="2">
    <source>
        <dbReference type="EMBL" id="SKB54271.1"/>
    </source>
</evidence>
<evidence type="ECO:0000313" key="3">
    <source>
        <dbReference type="Proteomes" id="UP000189818"/>
    </source>
</evidence>
<keyword evidence="1" id="KW-0175">Coiled coil</keyword>
<dbReference type="RefSeq" id="WP_079647886.1">
    <property type="nucleotide sequence ID" value="NZ_FUYM01000003.1"/>
</dbReference>
<dbReference type="Proteomes" id="UP000189818">
    <property type="component" value="Unassembled WGS sequence"/>
</dbReference>
<dbReference type="AlphaFoldDB" id="A0A1T5C4G7"/>
<sequence>MKSRLFHAFPALRMGLAGVAGLAGLVGLAGLTGCADTRTGYPSLVPRPIEREVMQAEAVPPAPPATPAPPAPSADIAQIIAGARSADAAFRAEVEKARAAIEAGRSAPEGSEAWVAGQQAYSNADIARLPVADAMAELDRRREAAIEAGDSASEAAIAEAQGQLQELQEAERALLTALLPA</sequence>
<evidence type="ECO:0000256" key="1">
    <source>
        <dbReference type="SAM" id="Coils"/>
    </source>
</evidence>
<reference evidence="3" key="1">
    <citation type="submission" date="2017-02" db="EMBL/GenBank/DDBJ databases">
        <authorList>
            <person name="Varghese N."/>
            <person name="Submissions S."/>
        </authorList>
    </citation>
    <scope>NUCLEOTIDE SEQUENCE [LARGE SCALE GENOMIC DNA]</scope>
    <source>
        <strain evidence="3">UM2</strain>
    </source>
</reference>
<accession>A0A1T5C4G7</accession>
<protein>
    <submittedName>
        <fullName evidence="2">Uncharacterized protein</fullName>
    </submittedName>
</protein>
<dbReference type="EMBL" id="FUYM01000003">
    <property type="protein sequence ID" value="SKB54271.1"/>
    <property type="molecule type" value="Genomic_DNA"/>
</dbReference>
<dbReference type="PROSITE" id="PS51257">
    <property type="entry name" value="PROKAR_LIPOPROTEIN"/>
    <property type="match status" value="1"/>
</dbReference>
<name>A0A1T5C4G7_9SPHN</name>
<keyword evidence="3" id="KW-1185">Reference proteome</keyword>
<organism evidence="2 3">
    <name type="scientific">Rhizorhabdus histidinilytica</name>
    <dbReference type="NCBI Taxonomy" id="439228"/>
    <lineage>
        <taxon>Bacteria</taxon>
        <taxon>Pseudomonadati</taxon>
        <taxon>Pseudomonadota</taxon>
        <taxon>Alphaproteobacteria</taxon>
        <taxon>Sphingomonadales</taxon>
        <taxon>Sphingomonadaceae</taxon>
        <taxon>Rhizorhabdus</taxon>
    </lineage>
</organism>
<dbReference type="OrthoDB" id="7585756at2"/>